<keyword evidence="3 5" id="KW-1133">Transmembrane helix</keyword>
<dbReference type="EMBL" id="SNXE01000001">
    <property type="protein sequence ID" value="TDP12882.1"/>
    <property type="molecule type" value="Genomic_DNA"/>
</dbReference>
<evidence type="ECO:0000256" key="2">
    <source>
        <dbReference type="ARBA" id="ARBA00022692"/>
    </source>
</evidence>
<dbReference type="SUPFAM" id="SSF81345">
    <property type="entry name" value="ABC transporter involved in vitamin B12 uptake, BtuC"/>
    <property type="match status" value="1"/>
</dbReference>
<keyword evidence="2 5" id="KW-0812">Transmembrane</keyword>
<reference evidence="6 7" key="1">
    <citation type="submission" date="2019-03" db="EMBL/GenBank/DDBJ databases">
        <title>Genomic Encyclopedia of Type Strains, Phase IV (KMG-IV): sequencing the most valuable type-strain genomes for metagenomic binning, comparative biology and taxonomic classification.</title>
        <authorList>
            <person name="Goeker M."/>
        </authorList>
    </citation>
    <scope>NUCLEOTIDE SEQUENCE [LARGE SCALE GENOMIC DNA]</scope>
    <source>
        <strain evidence="6 7">DSM 25082</strain>
    </source>
</reference>
<keyword evidence="4 5" id="KW-0472">Membrane</keyword>
<evidence type="ECO:0000256" key="5">
    <source>
        <dbReference type="SAM" id="Phobius"/>
    </source>
</evidence>
<evidence type="ECO:0000256" key="1">
    <source>
        <dbReference type="ARBA" id="ARBA00004141"/>
    </source>
</evidence>
<protein>
    <submittedName>
        <fullName evidence="6">Zinc/manganese transport system permease protein</fullName>
    </submittedName>
</protein>
<evidence type="ECO:0000256" key="3">
    <source>
        <dbReference type="ARBA" id="ARBA00022989"/>
    </source>
</evidence>
<dbReference type="Gene3D" id="1.10.3470.10">
    <property type="entry name" value="ABC transporter involved in vitamin B12 uptake, BtuC"/>
    <property type="match status" value="1"/>
</dbReference>
<feature type="transmembrane region" description="Helical" evidence="5">
    <location>
        <begin position="195"/>
        <end position="217"/>
    </location>
</feature>
<gene>
    <name evidence="6" type="ORF">DFR39_101356</name>
</gene>
<feature type="transmembrane region" description="Helical" evidence="5">
    <location>
        <begin position="224"/>
        <end position="242"/>
    </location>
</feature>
<sequence>MNSISELWFLAPAAALALGLLALAPLGEQVLRRGVVFIDLAVAQAAAAAALAAAALVDHPGWWQTQAAAAAGALLSAGLVAALARRWPAQREALIGLLYVAAACAALLAARLDPHGRERLAELLAADVLWAGWFQVGVLAVAAAAVLLLRPWLAHNALFFPLFAGVASLAVPVLGLFVVFAALIAPALWRRAGHGWALALGGALAAVGLGLAVSWGLDAPSGACVALGLALFGAAAAFSPAGSGPEPSPRTG</sequence>
<evidence type="ECO:0000256" key="4">
    <source>
        <dbReference type="ARBA" id="ARBA00023136"/>
    </source>
</evidence>
<feature type="transmembrane region" description="Helical" evidence="5">
    <location>
        <begin position="130"/>
        <end position="149"/>
    </location>
</feature>
<organism evidence="6 7">
    <name type="scientific">Roseateles asaccharophilus</name>
    <dbReference type="NCBI Taxonomy" id="582607"/>
    <lineage>
        <taxon>Bacteria</taxon>
        <taxon>Pseudomonadati</taxon>
        <taxon>Pseudomonadota</taxon>
        <taxon>Betaproteobacteria</taxon>
        <taxon>Burkholderiales</taxon>
        <taxon>Sphaerotilaceae</taxon>
        <taxon>Roseateles</taxon>
    </lineage>
</organism>
<dbReference type="AlphaFoldDB" id="A0A4R6NAC1"/>
<dbReference type="InterPro" id="IPR037294">
    <property type="entry name" value="ABC_BtuC-like"/>
</dbReference>
<dbReference type="RefSeq" id="WP_133601815.1">
    <property type="nucleotide sequence ID" value="NZ_JBKBOZ010000008.1"/>
</dbReference>
<accession>A0A4R6NAC1</accession>
<keyword evidence="7" id="KW-1185">Reference proteome</keyword>
<evidence type="ECO:0000313" key="6">
    <source>
        <dbReference type="EMBL" id="TDP12882.1"/>
    </source>
</evidence>
<dbReference type="GO" id="GO:0016020">
    <property type="term" value="C:membrane"/>
    <property type="evidence" value="ECO:0007669"/>
    <property type="project" value="UniProtKB-SubCell"/>
</dbReference>
<name>A0A4R6NAC1_9BURK</name>
<feature type="transmembrane region" description="Helical" evidence="5">
    <location>
        <begin position="6"/>
        <end position="24"/>
    </location>
</feature>
<evidence type="ECO:0000313" key="7">
    <source>
        <dbReference type="Proteomes" id="UP000295357"/>
    </source>
</evidence>
<proteinExistence type="predicted"/>
<dbReference type="Proteomes" id="UP000295357">
    <property type="component" value="Unassembled WGS sequence"/>
</dbReference>
<comment type="subcellular location">
    <subcellularLocation>
        <location evidence="1">Membrane</location>
        <topology evidence="1">Multi-pass membrane protein</topology>
    </subcellularLocation>
</comment>
<feature type="transmembrane region" description="Helical" evidence="5">
    <location>
        <begin position="161"/>
        <end position="189"/>
    </location>
</feature>
<feature type="transmembrane region" description="Helical" evidence="5">
    <location>
        <begin position="36"/>
        <end position="57"/>
    </location>
</feature>
<feature type="transmembrane region" description="Helical" evidence="5">
    <location>
        <begin position="93"/>
        <end position="110"/>
    </location>
</feature>
<dbReference type="OrthoDB" id="14209at2"/>
<comment type="caution">
    <text evidence="6">The sequence shown here is derived from an EMBL/GenBank/DDBJ whole genome shotgun (WGS) entry which is preliminary data.</text>
</comment>
<feature type="transmembrane region" description="Helical" evidence="5">
    <location>
        <begin position="63"/>
        <end position="84"/>
    </location>
</feature>